<gene>
    <name evidence="1" type="ORF">ABJI51_04530</name>
</gene>
<comment type="caution">
    <text evidence="1">The sequence shown here is derived from an EMBL/GenBank/DDBJ whole genome shotgun (WGS) entry which is preliminary data.</text>
</comment>
<dbReference type="EMBL" id="JBDZYD010000002">
    <property type="protein sequence ID" value="MEQ0558327.1"/>
    <property type="molecule type" value="Genomic_DNA"/>
</dbReference>
<dbReference type="RefSeq" id="WP_348947677.1">
    <property type="nucleotide sequence ID" value="NZ_JBDZYD010000002.1"/>
</dbReference>
<name>A0ABV0L7P1_9PSEU</name>
<evidence type="ECO:0000313" key="2">
    <source>
        <dbReference type="Proteomes" id="UP001440984"/>
    </source>
</evidence>
<proteinExistence type="predicted"/>
<dbReference type="Proteomes" id="UP001440984">
    <property type="component" value="Unassembled WGS sequence"/>
</dbReference>
<reference evidence="1 2" key="1">
    <citation type="submission" date="2024-05" db="EMBL/GenBank/DDBJ databases">
        <authorList>
            <person name="Zhao H."/>
            <person name="Xu Y."/>
            <person name="Lin S."/>
            <person name="Spain J.C."/>
            <person name="Zhou N.-Y."/>
        </authorList>
    </citation>
    <scope>NUCLEOTIDE SEQUENCE [LARGE SCALE GENOMIC DNA]</scope>
    <source>
        <strain evidence="1 2">NEAU-NG30</strain>
    </source>
</reference>
<organism evidence="1 2">
    <name type="scientific">Amycolatopsis melonis</name>
    <dbReference type="NCBI Taxonomy" id="3156488"/>
    <lineage>
        <taxon>Bacteria</taxon>
        <taxon>Bacillati</taxon>
        <taxon>Actinomycetota</taxon>
        <taxon>Actinomycetes</taxon>
        <taxon>Pseudonocardiales</taxon>
        <taxon>Pseudonocardiaceae</taxon>
        <taxon>Amycolatopsis</taxon>
    </lineage>
</organism>
<sequence length="59" mass="6514">MTGLAKRLAQTCFNAADRLLDLGLRTFETTGSMTVWDLVVVRVAYWLLVLGNTVERVAG</sequence>
<keyword evidence="2" id="KW-1185">Reference proteome</keyword>
<evidence type="ECO:0008006" key="3">
    <source>
        <dbReference type="Google" id="ProtNLM"/>
    </source>
</evidence>
<evidence type="ECO:0000313" key="1">
    <source>
        <dbReference type="EMBL" id="MEQ0558327.1"/>
    </source>
</evidence>
<accession>A0ABV0L7P1</accession>
<protein>
    <recommendedName>
        <fullName evidence="3">Transposase</fullName>
    </recommendedName>
</protein>